<comment type="catalytic activity">
    <reaction evidence="1">
        <text>2-hydroxychromene-2-carboxylate = (3E)-4-(2-hydroxyphenyl)-2-oxobut-3-enoate</text>
        <dbReference type="Rhea" id="RHEA:27401"/>
        <dbReference type="ChEBI" id="CHEBI:59350"/>
        <dbReference type="ChEBI" id="CHEBI:59353"/>
        <dbReference type="EC" id="5.99.1.4"/>
    </reaction>
</comment>
<dbReference type="AlphaFoldDB" id="A0A1H5AV25"/>
<evidence type="ECO:0000313" key="5">
    <source>
        <dbReference type="Proteomes" id="UP000183208"/>
    </source>
</evidence>
<reference evidence="4 5" key="1">
    <citation type="submission" date="2016-10" db="EMBL/GenBank/DDBJ databases">
        <authorList>
            <person name="de Groot N.N."/>
        </authorList>
    </citation>
    <scope>NUCLEOTIDE SEQUENCE [LARGE SCALE GENOMIC DNA]</scope>
    <source>
        <strain evidence="4 5">GAS522</strain>
    </source>
</reference>
<evidence type="ECO:0000256" key="1">
    <source>
        <dbReference type="PIRNR" id="PIRNR006386"/>
    </source>
</evidence>
<feature type="active site" description="Nucleophile" evidence="2">
    <location>
        <position position="13"/>
    </location>
</feature>
<dbReference type="PANTHER" id="PTHR42943">
    <property type="entry name" value="GLUTATHIONE S-TRANSFERASE KAPPA"/>
    <property type="match status" value="1"/>
</dbReference>
<dbReference type="GO" id="GO:0018845">
    <property type="term" value="F:2-hydroxychromene-2-carboxylate isomerase activity"/>
    <property type="evidence" value="ECO:0007669"/>
    <property type="project" value="UniProtKB-UniRule"/>
</dbReference>
<dbReference type="InterPro" id="IPR014440">
    <property type="entry name" value="HCCAis_GSTk"/>
</dbReference>
<dbReference type="EC" id="5.99.1.4" evidence="1"/>
<dbReference type="InterPro" id="IPR001853">
    <property type="entry name" value="DSBA-like_thioredoxin_dom"/>
</dbReference>
<dbReference type="Gene3D" id="3.40.30.10">
    <property type="entry name" value="Glutaredoxin"/>
    <property type="match status" value="1"/>
</dbReference>
<name>A0A1H5AV25_9BRAD</name>
<dbReference type="InterPro" id="IPR044087">
    <property type="entry name" value="NahD-like"/>
</dbReference>
<dbReference type="CDD" id="cd03022">
    <property type="entry name" value="DsbA_HCCA_Iso"/>
    <property type="match status" value="1"/>
</dbReference>
<dbReference type="InterPro" id="IPR036249">
    <property type="entry name" value="Thioredoxin-like_sf"/>
</dbReference>
<dbReference type="Proteomes" id="UP000183208">
    <property type="component" value="Unassembled WGS sequence"/>
</dbReference>
<evidence type="ECO:0000259" key="3">
    <source>
        <dbReference type="Pfam" id="PF01323"/>
    </source>
</evidence>
<keyword evidence="1 4" id="KW-0413">Isomerase</keyword>
<dbReference type="SUPFAM" id="SSF52833">
    <property type="entry name" value="Thioredoxin-like"/>
    <property type="match status" value="1"/>
</dbReference>
<protein>
    <recommendedName>
        <fullName evidence="1">2-hydroxychromene-2-carboxylate isomerase</fullName>
        <ecNumber evidence="1">5.99.1.4</ecNumber>
    </recommendedName>
</protein>
<dbReference type="EMBL" id="FNTI01000001">
    <property type="protein sequence ID" value="SED46279.1"/>
    <property type="molecule type" value="Genomic_DNA"/>
</dbReference>
<sequence length="207" mass="23551">MPRQVDYYFSFQSPWAYVGHRAFRDIVSTYDLEVNYKPVVLVDLFSETGGLPLMKRHPVRQRYRMVELQRWRDKRGLKFHLRPANWPFNARLADGVVIAAIESGLDPDRYLARGFAAVWEDQLSLADPATVAKLADESGLPGKELVERSEQEAISAAYEQNRQDTLASDVFGSPAYVLDGEVFWGQDRIDLLEDALKSGRAPYSSHV</sequence>
<comment type="similarity">
    <text evidence="1">Belongs to the GST superfamily. NadH family.</text>
</comment>
<gene>
    <name evidence="4" type="ORF">SAMN05444171_4173</name>
</gene>
<organism evidence="4 5">
    <name type="scientific">Bradyrhizobium lablabi</name>
    <dbReference type="NCBI Taxonomy" id="722472"/>
    <lineage>
        <taxon>Bacteria</taxon>
        <taxon>Pseudomonadati</taxon>
        <taxon>Pseudomonadota</taxon>
        <taxon>Alphaproteobacteria</taxon>
        <taxon>Hyphomicrobiales</taxon>
        <taxon>Nitrobacteraceae</taxon>
        <taxon>Bradyrhizobium</taxon>
    </lineage>
</organism>
<dbReference type="RefSeq" id="WP_074822818.1">
    <property type="nucleotide sequence ID" value="NZ_FNTI01000001.1"/>
</dbReference>
<dbReference type="GO" id="GO:1901170">
    <property type="term" value="P:naphthalene catabolic process"/>
    <property type="evidence" value="ECO:0007669"/>
    <property type="project" value="InterPro"/>
</dbReference>
<dbReference type="GO" id="GO:0006749">
    <property type="term" value="P:glutathione metabolic process"/>
    <property type="evidence" value="ECO:0007669"/>
    <property type="project" value="TreeGrafter"/>
</dbReference>
<evidence type="ECO:0000313" key="4">
    <source>
        <dbReference type="EMBL" id="SED46279.1"/>
    </source>
</evidence>
<dbReference type="Pfam" id="PF01323">
    <property type="entry name" value="DSBA"/>
    <property type="match status" value="1"/>
</dbReference>
<dbReference type="PIRSF" id="PIRSF006386">
    <property type="entry name" value="HCCAis_GSTk"/>
    <property type="match status" value="1"/>
</dbReference>
<dbReference type="InterPro" id="IPR051924">
    <property type="entry name" value="GST_Kappa/NadH"/>
</dbReference>
<evidence type="ECO:0000256" key="2">
    <source>
        <dbReference type="PIRSR" id="PIRSR006386-1"/>
    </source>
</evidence>
<dbReference type="OrthoDB" id="5244108at2"/>
<proteinExistence type="inferred from homology"/>
<feature type="domain" description="DSBA-like thioredoxin" evidence="3">
    <location>
        <begin position="4"/>
        <end position="197"/>
    </location>
</feature>
<accession>A0A1H5AV25</accession>
<dbReference type="GO" id="GO:0004602">
    <property type="term" value="F:glutathione peroxidase activity"/>
    <property type="evidence" value="ECO:0007669"/>
    <property type="project" value="TreeGrafter"/>
</dbReference>
<dbReference type="GO" id="GO:0004364">
    <property type="term" value="F:glutathione transferase activity"/>
    <property type="evidence" value="ECO:0007669"/>
    <property type="project" value="TreeGrafter"/>
</dbReference>
<dbReference type="PANTHER" id="PTHR42943:SF13">
    <property type="entry name" value="GLUTATHIONE S-TRANSFERASE KAPPA-RELATED"/>
    <property type="match status" value="1"/>
</dbReference>